<reference evidence="2 4" key="1">
    <citation type="submission" date="2020-01" db="EMBL/GenBank/DDBJ databases">
        <authorList>
            <consortium name="DOE Joint Genome Institute"/>
            <person name="Haridas S."/>
            <person name="Albert R."/>
            <person name="Binder M."/>
            <person name="Bloem J."/>
            <person name="Labutti K."/>
            <person name="Salamov A."/>
            <person name="Andreopoulos B."/>
            <person name="Baker S.E."/>
            <person name="Barry K."/>
            <person name="Bills G."/>
            <person name="Bluhm B.H."/>
            <person name="Cannon C."/>
            <person name="Castanera R."/>
            <person name="Culley D.E."/>
            <person name="Daum C."/>
            <person name="Ezra D."/>
            <person name="Gonzalez J.B."/>
            <person name="Henrissat B."/>
            <person name="Kuo A."/>
            <person name="Liang C."/>
            <person name="Lipzen A."/>
            <person name="Lutzoni F."/>
            <person name="Magnuson J."/>
            <person name="Mondo S."/>
            <person name="Nolan M."/>
            <person name="Ohm R."/>
            <person name="Pangilinan J."/>
            <person name="Park H.-J."/>
            <person name="Ramirez L."/>
            <person name="Alfaro M."/>
            <person name="Sun H."/>
            <person name="Tritt A."/>
            <person name="Yoshinaga Y."/>
            <person name="Zwiers L.-H."/>
            <person name="Turgeon B.G."/>
            <person name="Goodwin S.B."/>
            <person name="Spatafora J.W."/>
            <person name="Crous P.W."/>
            <person name="Grigoriev I.V."/>
        </authorList>
    </citation>
    <scope>NUCLEOTIDE SEQUENCE</scope>
    <source>
        <strain evidence="2 4">CBS 781.70</strain>
    </source>
</reference>
<reference evidence="4" key="2">
    <citation type="submission" date="2020-04" db="EMBL/GenBank/DDBJ databases">
        <authorList>
            <consortium name="NCBI Genome Project"/>
        </authorList>
    </citation>
    <scope>NUCLEOTIDE SEQUENCE</scope>
    <source>
        <strain evidence="4">CBS 781.70</strain>
    </source>
</reference>
<feature type="non-terminal residue" evidence="2">
    <location>
        <position position="275"/>
    </location>
</feature>
<evidence type="ECO:0000313" key="3">
    <source>
        <dbReference type="Proteomes" id="UP000504638"/>
    </source>
</evidence>
<dbReference type="RefSeq" id="XP_033534135.1">
    <property type="nucleotide sequence ID" value="XM_033677072.1"/>
</dbReference>
<organism evidence="2">
    <name type="scientific">Eremomyces bilateralis CBS 781.70</name>
    <dbReference type="NCBI Taxonomy" id="1392243"/>
    <lineage>
        <taxon>Eukaryota</taxon>
        <taxon>Fungi</taxon>
        <taxon>Dikarya</taxon>
        <taxon>Ascomycota</taxon>
        <taxon>Pezizomycotina</taxon>
        <taxon>Dothideomycetes</taxon>
        <taxon>Dothideomycetes incertae sedis</taxon>
        <taxon>Eremomycetales</taxon>
        <taxon>Eremomycetaceae</taxon>
        <taxon>Eremomyces</taxon>
    </lineage>
</organism>
<feature type="domain" description="Heterokaryon incompatibility" evidence="1">
    <location>
        <begin position="178"/>
        <end position="274"/>
    </location>
</feature>
<name>A0A6G1G370_9PEZI</name>
<sequence length="275" mass="30535">MPCRICHDLTVESPSDVLRLDNILFTGLQSSVLLGCQACFLIESGINSFKHVANIVDLDISSSVERHQEERLGERLLLRVTTRDINGDDTNLEFYSTDVRITHRWPLIPIASHISTDSSSPGCLHQARKWLDHCIQNHGLQLCRSGTRSKLPTRVIKVGDASTRPYLHESAPGETGCYATLSYCWGAARTFITTISSYSQRKTGFSIEELPKTCHDAVLVARALSIPNLWIDSLCILQDSTPDWEFEAANMCDIYENALVTFAAVDSPSSDSGLF</sequence>
<dbReference type="AlphaFoldDB" id="A0A6G1G370"/>
<dbReference type="EMBL" id="ML975157">
    <property type="protein sequence ID" value="KAF1812504.1"/>
    <property type="molecule type" value="Genomic_DNA"/>
</dbReference>
<dbReference type="OrthoDB" id="2958217at2759"/>
<evidence type="ECO:0000313" key="4">
    <source>
        <dbReference type="RefSeq" id="XP_033534135.1"/>
    </source>
</evidence>
<reference evidence="4" key="3">
    <citation type="submission" date="2025-04" db="UniProtKB">
        <authorList>
            <consortium name="RefSeq"/>
        </authorList>
    </citation>
    <scope>IDENTIFICATION</scope>
    <source>
        <strain evidence="4">CBS 781.70</strain>
    </source>
</reference>
<evidence type="ECO:0000259" key="1">
    <source>
        <dbReference type="Pfam" id="PF06985"/>
    </source>
</evidence>
<evidence type="ECO:0000313" key="2">
    <source>
        <dbReference type="EMBL" id="KAF1812504.1"/>
    </source>
</evidence>
<dbReference type="InterPro" id="IPR010730">
    <property type="entry name" value="HET"/>
</dbReference>
<dbReference type="GeneID" id="54417642"/>
<gene>
    <name evidence="2 4" type="ORF">P152DRAFT_416640</name>
</gene>
<dbReference type="PANTHER" id="PTHR33112">
    <property type="entry name" value="DOMAIN PROTEIN, PUTATIVE-RELATED"/>
    <property type="match status" value="1"/>
</dbReference>
<proteinExistence type="predicted"/>
<keyword evidence="3" id="KW-1185">Reference proteome</keyword>
<dbReference type="PANTHER" id="PTHR33112:SF16">
    <property type="entry name" value="HETEROKARYON INCOMPATIBILITY DOMAIN-CONTAINING PROTEIN"/>
    <property type="match status" value="1"/>
</dbReference>
<dbReference type="Pfam" id="PF06985">
    <property type="entry name" value="HET"/>
    <property type="match status" value="1"/>
</dbReference>
<dbReference type="Proteomes" id="UP000504638">
    <property type="component" value="Unplaced"/>
</dbReference>
<accession>A0A6G1G370</accession>
<protein>
    <recommendedName>
        <fullName evidence="1">Heterokaryon incompatibility domain-containing protein</fullName>
    </recommendedName>
</protein>